<protein>
    <submittedName>
        <fullName evidence="5">48dbe42d-b5b0-4585-a272-dc2c08fdf473</fullName>
    </submittedName>
</protein>
<feature type="domain" description="URB1 N-terminal" evidence="2">
    <location>
        <begin position="99"/>
        <end position="443"/>
    </location>
</feature>
<reference evidence="5 6" key="1">
    <citation type="submission" date="2018-04" db="EMBL/GenBank/DDBJ databases">
        <authorList>
            <person name="Huttner S."/>
            <person name="Dainat J."/>
        </authorList>
    </citation>
    <scope>NUCLEOTIDE SEQUENCE [LARGE SCALE GENOMIC DNA]</scope>
</reference>
<dbReference type="GO" id="GO:0005730">
    <property type="term" value="C:nucleolus"/>
    <property type="evidence" value="ECO:0007669"/>
    <property type="project" value="TreeGrafter"/>
</dbReference>
<evidence type="ECO:0000256" key="1">
    <source>
        <dbReference type="SAM" id="MobiDB-lite"/>
    </source>
</evidence>
<evidence type="ECO:0000313" key="5">
    <source>
        <dbReference type="EMBL" id="SPQ19951.1"/>
    </source>
</evidence>
<dbReference type="Proteomes" id="UP000289323">
    <property type="component" value="Unassembled WGS sequence"/>
</dbReference>
<evidence type="ECO:0000313" key="6">
    <source>
        <dbReference type="Proteomes" id="UP000289323"/>
    </source>
</evidence>
<dbReference type="Pfam" id="PF26140">
    <property type="entry name" value="HEAT_URB1"/>
    <property type="match status" value="1"/>
</dbReference>
<dbReference type="InterPro" id="IPR059018">
    <property type="entry name" value="HEAT_URB1"/>
</dbReference>
<dbReference type="InterPro" id="IPR032436">
    <property type="entry name" value="URB1_C"/>
</dbReference>
<feature type="region of interest" description="Disordered" evidence="1">
    <location>
        <begin position="825"/>
        <end position="858"/>
    </location>
</feature>
<dbReference type="AlphaFoldDB" id="A0A446BBR2"/>
<feature type="domain" description="URB1 C-terminal" evidence="3">
    <location>
        <begin position="900"/>
        <end position="1098"/>
    </location>
</feature>
<dbReference type="PANTHER" id="PTHR13500">
    <property type="entry name" value="NUCLEOLAR PRERIBOSOMAL-ASSOCIATED PROTEIN 1"/>
    <property type="match status" value="1"/>
</dbReference>
<dbReference type="InterPro" id="IPR039844">
    <property type="entry name" value="URB1"/>
</dbReference>
<dbReference type="InterPro" id="IPR021714">
    <property type="entry name" value="URB1_N"/>
</dbReference>
<evidence type="ECO:0000259" key="2">
    <source>
        <dbReference type="Pfam" id="PF11707"/>
    </source>
</evidence>
<evidence type="ECO:0000259" key="3">
    <source>
        <dbReference type="Pfam" id="PF16201"/>
    </source>
</evidence>
<dbReference type="GO" id="GO:0000463">
    <property type="term" value="P:maturation of LSU-rRNA from tricistronic rRNA transcript (SSU-rRNA, 5.8S rRNA, LSU-rRNA)"/>
    <property type="evidence" value="ECO:0007669"/>
    <property type="project" value="TreeGrafter"/>
</dbReference>
<dbReference type="GO" id="GO:0000466">
    <property type="term" value="P:maturation of 5.8S rRNA from tricistronic rRNA transcript (SSU-rRNA, 5.8S rRNA, LSU-rRNA)"/>
    <property type="evidence" value="ECO:0007669"/>
    <property type="project" value="TreeGrafter"/>
</dbReference>
<dbReference type="SUPFAM" id="SSF48371">
    <property type="entry name" value="ARM repeat"/>
    <property type="match status" value="1"/>
</dbReference>
<evidence type="ECO:0000259" key="4">
    <source>
        <dbReference type="Pfam" id="PF26140"/>
    </source>
</evidence>
<proteinExistence type="predicted"/>
<gene>
    <name evidence="5" type="ORF">TT172_LOCUS2370</name>
</gene>
<feature type="region of interest" description="Disordered" evidence="1">
    <location>
        <begin position="1"/>
        <end position="33"/>
    </location>
</feature>
<dbReference type="EMBL" id="OUUZ01000003">
    <property type="protein sequence ID" value="SPQ19951.1"/>
    <property type="molecule type" value="Genomic_DNA"/>
</dbReference>
<feature type="domain" description="URB1 central HEAT repeat" evidence="4">
    <location>
        <begin position="633"/>
        <end position="815"/>
    </location>
</feature>
<dbReference type="Pfam" id="PF16201">
    <property type="entry name" value="NopRA1"/>
    <property type="match status" value="1"/>
</dbReference>
<dbReference type="Pfam" id="PF11707">
    <property type="entry name" value="Npa1"/>
    <property type="match status" value="1"/>
</dbReference>
<dbReference type="InterPro" id="IPR016024">
    <property type="entry name" value="ARM-type_fold"/>
</dbReference>
<feature type="compositionally biased region" description="Basic and acidic residues" evidence="1">
    <location>
        <begin position="1"/>
        <end position="10"/>
    </location>
</feature>
<accession>A0A446BBR2</accession>
<organism evidence="5 6">
    <name type="scientific">Thermothielavioides terrestris</name>
    <dbReference type="NCBI Taxonomy" id="2587410"/>
    <lineage>
        <taxon>Eukaryota</taxon>
        <taxon>Fungi</taxon>
        <taxon>Dikarya</taxon>
        <taxon>Ascomycota</taxon>
        <taxon>Pezizomycotina</taxon>
        <taxon>Sordariomycetes</taxon>
        <taxon>Sordariomycetidae</taxon>
        <taxon>Sordariales</taxon>
        <taxon>Chaetomiaceae</taxon>
        <taxon>Thermothielavioides</taxon>
    </lineage>
</organism>
<name>A0A446BBR2_9PEZI</name>
<dbReference type="PANTHER" id="PTHR13500:SF0">
    <property type="entry name" value="NUCLEOLAR PRE-RIBOSOMAL-ASSOCIATED PROTEIN 1"/>
    <property type="match status" value="1"/>
</dbReference>
<sequence>MGKRFSRDPDGAVVPRKRPKVVHDAPTSEEIHSSRQLQQLLAFSQDPARARHGLQSFKLFLDELLNPDSNDAARRKILTDYLEAVKPPDGDETPVFLPGIMQTWSYGGQTNNDNIMSAVAVVLALLLKLLSQSLDTVQYGLGICRTLLQKRQLELIARNLSADKGKAFIISPTLRMLKEAVTFDGGAVAPPLFRARASTLKSLARNLGIVHMGDEAEDAKRPSPRTIAVLFFLAMLRVLHPEAKKELLSQRDIVDALTRDVKQDPPYLVRELLDGLRSHVLLDDKLSREAKARLLTASTLTRLSALYHYRLDNAAENEKSIADIAHEFLMTACTNPACGVLRLDSGFYPREVDANAAVSSTVGGDDQGLEAVVRTNKSTKNEISIRNYTLSNFLLNLRPWSSVKQSELVTSIFKVASELVANYFQNNKSFNFEPKLSATWIGYAAFLFNVVTLPIPDCFCRASAFPELPPPTSIVMDNILPPPLNQKALSRSLANKSNMISFFATRILVVAIEKLDVAIKMHQDPVHLNKVIWAEAARRLVNEFCQRSPSIKDMITAYRSIPEGDILHREAASRLLRLCYEVLPQVALSASFDVAPFLETALRRLSKHELDDPRDFGLILKELENLLAIAGFSPGMNWFAAPEGLSLSPFTLLLKVCVDAPHGVGLDAIRQVLNSVAVEQRLVPTDGKHPGLLVLLEALQDLRQTSPDSLALLWPFLDNCLTRCANAPAKYAEEKQETSQIPAGPSASFVSPLLAAISEQLPFVAAKAEEKATIKALGRFLPTLLGLCATAGESRTLLNAMFSTMVTHLADSKGKLAKAGIPEGLQFQHNPWPPAPASGSRPGRVENSQVDRSGSKTEPAMNAEALENVLHVADHLDVDNSALVKWSSKTVDELVDEGYLASLISLLVSEHASIRKEALVNVLKAAAKFQQSEYEEKEQVWLLLSELAETARDCINDGPLPSPIVAFACHALNVLRDPLSNLYPRVNTFLTRGPVWSLDKLPLVDELLSEEPDVGDAYYSQTSWLLGYLLDGLRTPRDLQLFHKQRAKGPVFQRVLALAANPFMRLPLRTQVLRLLYRATRIEGASTTLTTRFDVAGWLEGRQGSCADAGEAALYGGLRRRIWETCDRDRLRALSRRGLDEGCNITVG</sequence>